<evidence type="ECO:0000259" key="9">
    <source>
        <dbReference type="Pfam" id="PF22638"/>
    </source>
</evidence>
<keyword evidence="6" id="KW-0975">Bacterial flagellum</keyword>
<dbReference type="Pfam" id="PF22638">
    <property type="entry name" value="FlgK_D1"/>
    <property type="match status" value="1"/>
</dbReference>
<dbReference type="PANTHER" id="PTHR30033">
    <property type="entry name" value="FLAGELLAR HOOK-ASSOCIATED PROTEIN 1"/>
    <property type="match status" value="1"/>
</dbReference>
<evidence type="ECO:0000259" key="8">
    <source>
        <dbReference type="Pfam" id="PF21158"/>
    </source>
</evidence>
<protein>
    <recommendedName>
        <fullName evidence="4">Flagellar hook-associated protein 1</fullName>
    </recommendedName>
</protein>
<comment type="caution">
    <text evidence="10">The sequence shown here is derived from an EMBL/GenBank/DDBJ whole genome shotgun (WGS) entry which is preliminary data.</text>
</comment>
<gene>
    <name evidence="10" type="ORF">LMG21510_03812</name>
</gene>
<comment type="subcellular location">
    <subcellularLocation>
        <location evidence="1">Bacterial flagellum</location>
    </subcellularLocation>
    <subcellularLocation>
        <location evidence="2">Secreted</location>
    </subcellularLocation>
</comment>
<reference evidence="10 11" key="1">
    <citation type="submission" date="2021-08" db="EMBL/GenBank/DDBJ databases">
        <authorList>
            <person name="Peeters C."/>
        </authorList>
    </citation>
    <scope>NUCLEOTIDE SEQUENCE [LARGE SCALE GENOMIC DNA]</scope>
    <source>
        <strain evidence="10 11">LMG 21510</strain>
    </source>
</reference>
<dbReference type="Proteomes" id="UP000721236">
    <property type="component" value="Unassembled WGS sequence"/>
</dbReference>
<keyword evidence="11" id="KW-1185">Reference proteome</keyword>
<accession>A0ABM8XHG6</accession>
<evidence type="ECO:0000256" key="4">
    <source>
        <dbReference type="ARBA" id="ARBA00016244"/>
    </source>
</evidence>
<evidence type="ECO:0000313" key="10">
    <source>
        <dbReference type="EMBL" id="CAG9179551.1"/>
    </source>
</evidence>
<organism evidence="10 11">
    <name type="scientific">Cupriavidus respiraculi</name>
    <dbReference type="NCBI Taxonomy" id="195930"/>
    <lineage>
        <taxon>Bacteria</taxon>
        <taxon>Pseudomonadati</taxon>
        <taxon>Pseudomonadota</taxon>
        <taxon>Betaproteobacteria</taxon>
        <taxon>Burkholderiales</taxon>
        <taxon>Burkholderiaceae</taxon>
        <taxon>Cupriavidus</taxon>
    </lineage>
</organism>
<dbReference type="PANTHER" id="PTHR30033:SF1">
    <property type="entry name" value="FLAGELLAR HOOK-ASSOCIATED PROTEIN 1"/>
    <property type="match status" value="1"/>
</dbReference>
<dbReference type="Pfam" id="PF06429">
    <property type="entry name" value="Flg_bbr_C"/>
    <property type="match status" value="1"/>
</dbReference>
<dbReference type="Pfam" id="PF21158">
    <property type="entry name" value="flgK_1st_1"/>
    <property type="match status" value="1"/>
</dbReference>
<dbReference type="EMBL" id="CAJZAH010000004">
    <property type="protein sequence ID" value="CAG9179551.1"/>
    <property type="molecule type" value="Genomic_DNA"/>
</dbReference>
<dbReference type="InterPro" id="IPR010930">
    <property type="entry name" value="Flg_bb/hook_C_dom"/>
</dbReference>
<keyword evidence="5" id="KW-0964">Secreted</keyword>
<evidence type="ECO:0000256" key="5">
    <source>
        <dbReference type="ARBA" id="ARBA00022525"/>
    </source>
</evidence>
<dbReference type="InterPro" id="IPR049119">
    <property type="entry name" value="FlgK_D2-like"/>
</dbReference>
<dbReference type="RefSeq" id="WP_222207247.1">
    <property type="nucleotide sequence ID" value="NZ_CAJZAH010000004.1"/>
</dbReference>
<sequence>MSLFNIGLSGLNTAQNALTTIGHNVSNAATAGYTRQNTIIASAGGQGTSQGFFGQGSNTITVMRVYDEFLTAQLRNTETLSAQYAAYSEQIGQIDNLLADQKGGIAPLMQKFFAAVQGMADTPADTATRQGLLNAAESLAGQLRAASEYFSQQQEGINNQLKGAVSDINAYAKQIASLNGEIAKATAASGGEPPNDLMDQRDEVIAQLNKQVGVKVVKQDGGSYNVFVGNGQPLVVGTSSYDLKAVNSAADPSRTAIAYTLPDGTAIEMEDSILKGGSVGGLLKFRSETLDAAQNAIGRLSLALGQTFNKQHQLGMDLNGAIGGDLFRMGSPAVMRNATNTGTGTLAVTVANAGALEASDYTMKFDGTNYSLTRLTDGKVVASGAGPTFNVDGLEITASGAMAAGDSFQIQPTRNVASQFEVVIKDPAKLAAASPVLAQVVASNTGKGTIKVANVAEGFAVPPSKVTATFDGTTYTFTDAAGNPVTPDAGPVPNGTAVEYTFDGVTISFDGTPATGDTFTFGSNAGGITDNGNALGLAKLQTAKTIKGVSSFNDAYALLVNDIGSRAKSIDIASNSQDSITTQVRTAQQGVSGVNMDEETVNLLRFQQLYQASAQVIQTASSLFDTIIGIA</sequence>
<feature type="domain" description="Flagellar hook-associated protein 1 D2-like" evidence="8">
    <location>
        <begin position="336"/>
        <end position="412"/>
    </location>
</feature>
<dbReference type="NCBIfam" id="TIGR02492">
    <property type="entry name" value="flgK_ends"/>
    <property type="match status" value="1"/>
</dbReference>
<dbReference type="InterPro" id="IPR053927">
    <property type="entry name" value="FlgK_helical"/>
</dbReference>
<evidence type="ECO:0000256" key="3">
    <source>
        <dbReference type="ARBA" id="ARBA00009677"/>
    </source>
</evidence>
<feature type="domain" description="Flagellar hook-associated protein FlgK helical" evidence="9">
    <location>
        <begin position="92"/>
        <end position="327"/>
    </location>
</feature>
<dbReference type="PRINTS" id="PR01005">
    <property type="entry name" value="FLGHOOKAP1"/>
</dbReference>
<comment type="similarity">
    <text evidence="3">Belongs to the flagella basal body rod proteins family.</text>
</comment>
<evidence type="ECO:0000256" key="6">
    <source>
        <dbReference type="ARBA" id="ARBA00023143"/>
    </source>
</evidence>
<evidence type="ECO:0000256" key="1">
    <source>
        <dbReference type="ARBA" id="ARBA00004365"/>
    </source>
</evidence>
<feature type="domain" description="Flagellar basal-body/hook protein C-terminal" evidence="7">
    <location>
        <begin position="592"/>
        <end position="629"/>
    </location>
</feature>
<evidence type="ECO:0000313" key="11">
    <source>
        <dbReference type="Proteomes" id="UP000721236"/>
    </source>
</evidence>
<evidence type="ECO:0000259" key="7">
    <source>
        <dbReference type="Pfam" id="PF06429"/>
    </source>
</evidence>
<evidence type="ECO:0000256" key="2">
    <source>
        <dbReference type="ARBA" id="ARBA00004613"/>
    </source>
</evidence>
<name>A0ABM8XHG6_9BURK</name>
<proteinExistence type="inferred from homology"/>
<dbReference type="SUPFAM" id="SSF64518">
    <property type="entry name" value="Phase 1 flagellin"/>
    <property type="match status" value="2"/>
</dbReference>
<dbReference type="InterPro" id="IPR002371">
    <property type="entry name" value="FlgK"/>
</dbReference>